<dbReference type="PANTHER" id="PTHR11945">
    <property type="entry name" value="MADS BOX PROTEIN"/>
    <property type="match status" value="1"/>
</dbReference>
<dbReference type="SUPFAM" id="SSF55455">
    <property type="entry name" value="SRF-like"/>
    <property type="match status" value="1"/>
</dbReference>
<evidence type="ECO:0000256" key="1">
    <source>
        <dbReference type="ARBA" id="ARBA00004123"/>
    </source>
</evidence>
<dbReference type="AlphaFoldDB" id="A0A2Z6LRB3"/>
<dbReference type="PRINTS" id="PR00404">
    <property type="entry name" value="MADSDOMAIN"/>
</dbReference>
<dbReference type="Pfam" id="PF00319">
    <property type="entry name" value="SRF-TF"/>
    <property type="match status" value="1"/>
</dbReference>
<dbReference type="InterPro" id="IPR036879">
    <property type="entry name" value="TF_MADSbox_sf"/>
</dbReference>
<proteinExistence type="predicted"/>
<dbReference type="EMBL" id="DF973233">
    <property type="protein sequence ID" value="GAU21591.1"/>
    <property type="molecule type" value="Genomic_DNA"/>
</dbReference>
<keyword evidence="6" id="KW-0175">Coiled coil</keyword>
<evidence type="ECO:0000256" key="2">
    <source>
        <dbReference type="ARBA" id="ARBA00023015"/>
    </source>
</evidence>
<reference evidence="9" key="1">
    <citation type="journal article" date="2017" name="Front. Plant Sci.">
        <title>Climate Clever Clovers: New Paradigm to Reduce the Environmental Footprint of Ruminants by Breeding Low Methanogenic Forages Utilizing Haplotype Variation.</title>
        <authorList>
            <person name="Kaur P."/>
            <person name="Appels R."/>
            <person name="Bayer P.E."/>
            <person name="Keeble-Gagnere G."/>
            <person name="Wang J."/>
            <person name="Hirakawa H."/>
            <person name="Shirasawa K."/>
            <person name="Vercoe P."/>
            <person name="Stefanova K."/>
            <person name="Durmic Z."/>
            <person name="Nichols P."/>
            <person name="Revell C."/>
            <person name="Isobe S.N."/>
            <person name="Edwards D."/>
            <person name="Erskine W."/>
        </authorList>
    </citation>
    <scope>NUCLEOTIDE SEQUENCE [LARGE SCALE GENOMIC DNA]</scope>
    <source>
        <strain evidence="9">cv. Daliak</strain>
    </source>
</reference>
<keyword evidence="3" id="KW-0238">DNA-binding</keyword>
<evidence type="ECO:0000256" key="5">
    <source>
        <dbReference type="ARBA" id="ARBA00023242"/>
    </source>
</evidence>
<dbReference type="GO" id="GO:0005634">
    <property type="term" value="C:nucleus"/>
    <property type="evidence" value="ECO:0007669"/>
    <property type="project" value="UniProtKB-SubCell"/>
</dbReference>
<feature type="domain" description="MADS-box" evidence="7">
    <location>
        <begin position="1"/>
        <end position="49"/>
    </location>
</feature>
<keyword evidence="5" id="KW-0539">Nucleus</keyword>
<feature type="coiled-coil region" evidence="6">
    <location>
        <begin position="87"/>
        <end position="114"/>
    </location>
</feature>
<sequence length="248" mass="27994">MARQKVKLAFIVNAAARKATYKKRSKSLLKKLSELSILCGIDACALIYGPYEPEPEIWPTPSGVQNVVSKFRRKPEFEQSKKKLSQEDYLRQRIVKAEDQLRKIRNENRKNEMKVFTYEYFKQGEIVLNNILLNDLNDLSWFIDHNLKDIGRRLQANGEGQIMIAPTPTPSQLQPQMAPLPLPLPLPPPPPPPAATASSNNEMATMVSHGHAGMTANNDDIMQTGFMDLMNGKGDDTLQDGFWHNLLP</sequence>
<keyword evidence="9" id="KW-1185">Reference proteome</keyword>
<evidence type="ECO:0000313" key="8">
    <source>
        <dbReference type="EMBL" id="GAU21591.1"/>
    </source>
</evidence>
<organism evidence="8 9">
    <name type="scientific">Trifolium subterraneum</name>
    <name type="common">Subterranean clover</name>
    <dbReference type="NCBI Taxonomy" id="3900"/>
    <lineage>
        <taxon>Eukaryota</taxon>
        <taxon>Viridiplantae</taxon>
        <taxon>Streptophyta</taxon>
        <taxon>Embryophyta</taxon>
        <taxon>Tracheophyta</taxon>
        <taxon>Spermatophyta</taxon>
        <taxon>Magnoliopsida</taxon>
        <taxon>eudicotyledons</taxon>
        <taxon>Gunneridae</taxon>
        <taxon>Pentapetalae</taxon>
        <taxon>rosids</taxon>
        <taxon>fabids</taxon>
        <taxon>Fabales</taxon>
        <taxon>Fabaceae</taxon>
        <taxon>Papilionoideae</taxon>
        <taxon>50 kb inversion clade</taxon>
        <taxon>NPAAA clade</taxon>
        <taxon>Hologalegina</taxon>
        <taxon>IRL clade</taxon>
        <taxon>Trifolieae</taxon>
        <taxon>Trifolium</taxon>
    </lineage>
</organism>
<dbReference type="GO" id="GO:0000981">
    <property type="term" value="F:DNA-binding transcription factor activity, RNA polymerase II-specific"/>
    <property type="evidence" value="ECO:0007669"/>
    <property type="project" value="TreeGrafter"/>
</dbReference>
<dbReference type="Gene3D" id="3.40.1810.10">
    <property type="entry name" value="Transcription factor, MADS-box"/>
    <property type="match status" value="1"/>
</dbReference>
<dbReference type="OrthoDB" id="762064at2759"/>
<dbReference type="GO" id="GO:0000978">
    <property type="term" value="F:RNA polymerase II cis-regulatory region sequence-specific DNA binding"/>
    <property type="evidence" value="ECO:0007669"/>
    <property type="project" value="TreeGrafter"/>
</dbReference>
<dbReference type="FunFam" id="3.40.1810.10:FF:000018">
    <property type="entry name" value="agamous-like MADS-box protein AGL80"/>
    <property type="match status" value="1"/>
</dbReference>
<evidence type="ECO:0000313" key="9">
    <source>
        <dbReference type="Proteomes" id="UP000242715"/>
    </source>
</evidence>
<dbReference type="PANTHER" id="PTHR11945:SF788">
    <property type="entry name" value="AGAMOUS-LIKE-34-RELATED"/>
    <property type="match status" value="1"/>
</dbReference>
<evidence type="ECO:0000256" key="6">
    <source>
        <dbReference type="SAM" id="Coils"/>
    </source>
</evidence>
<evidence type="ECO:0000256" key="4">
    <source>
        <dbReference type="ARBA" id="ARBA00023163"/>
    </source>
</evidence>
<dbReference type="Proteomes" id="UP000242715">
    <property type="component" value="Unassembled WGS sequence"/>
</dbReference>
<accession>A0A2Z6LRB3</accession>
<evidence type="ECO:0000259" key="7">
    <source>
        <dbReference type="PROSITE" id="PS50066"/>
    </source>
</evidence>
<dbReference type="SMART" id="SM00432">
    <property type="entry name" value="MADS"/>
    <property type="match status" value="1"/>
</dbReference>
<keyword evidence="2" id="KW-0805">Transcription regulation</keyword>
<dbReference type="GO" id="GO:0046983">
    <property type="term" value="F:protein dimerization activity"/>
    <property type="evidence" value="ECO:0007669"/>
    <property type="project" value="InterPro"/>
</dbReference>
<dbReference type="PROSITE" id="PS50066">
    <property type="entry name" value="MADS_BOX_2"/>
    <property type="match status" value="1"/>
</dbReference>
<keyword evidence="4" id="KW-0804">Transcription</keyword>
<name>A0A2Z6LRB3_TRISU</name>
<comment type="subcellular location">
    <subcellularLocation>
        <location evidence="1">Nucleus</location>
    </subcellularLocation>
</comment>
<evidence type="ECO:0000256" key="3">
    <source>
        <dbReference type="ARBA" id="ARBA00023125"/>
    </source>
</evidence>
<dbReference type="InterPro" id="IPR002100">
    <property type="entry name" value="TF_MADSbox"/>
</dbReference>
<gene>
    <name evidence="8" type="ORF">TSUD_131750</name>
</gene>
<protein>
    <recommendedName>
        <fullName evidence="7">MADS-box domain-containing protein</fullName>
    </recommendedName>
</protein>